<dbReference type="AlphaFoldDB" id="A0A6M2DJW2"/>
<evidence type="ECO:0000259" key="1">
    <source>
        <dbReference type="PROSITE" id="PS50878"/>
    </source>
</evidence>
<feature type="domain" description="RNase H type-1" evidence="2">
    <location>
        <begin position="946"/>
        <end position="1076"/>
    </location>
</feature>
<dbReference type="PANTHER" id="PTHR36688">
    <property type="entry name" value="ENDO/EXONUCLEASE/PHOSPHATASE DOMAIN-CONTAINING PROTEIN"/>
    <property type="match status" value="1"/>
</dbReference>
<dbReference type="InterPro" id="IPR036397">
    <property type="entry name" value="RNaseH_sf"/>
</dbReference>
<proteinExistence type="predicted"/>
<keyword evidence="3" id="KW-0808">Transferase</keyword>
<organism evidence="3">
    <name type="scientific">Xenopsylla cheopis</name>
    <name type="common">Oriental rat flea</name>
    <name type="synonym">Pulex cheopis</name>
    <dbReference type="NCBI Taxonomy" id="163159"/>
    <lineage>
        <taxon>Eukaryota</taxon>
        <taxon>Metazoa</taxon>
        <taxon>Ecdysozoa</taxon>
        <taxon>Arthropoda</taxon>
        <taxon>Hexapoda</taxon>
        <taxon>Insecta</taxon>
        <taxon>Pterygota</taxon>
        <taxon>Neoptera</taxon>
        <taxon>Endopterygota</taxon>
        <taxon>Siphonaptera</taxon>
        <taxon>Pulicidae</taxon>
        <taxon>Xenopsyllinae</taxon>
        <taxon>Xenopsylla</taxon>
    </lineage>
</organism>
<dbReference type="PROSITE" id="PS50879">
    <property type="entry name" value="RNASE_H_1"/>
    <property type="match status" value="1"/>
</dbReference>
<dbReference type="InterPro" id="IPR005135">
    <property type="entry name" value="Endo/exonuclease/phosphatase"/>
</dbReference>
<dbReference type="GO" id="GO:0003676">
    <property type="term" value="F:nucleic acid binding"/>
    <property type="evidence" value="ECO:0007669"/>
    <property type="project" value="InterPro"/>
</dbReference>
<protein>
    <submittedName>
        <fullName evidence="3">Putative rna-directed dna polymerase from mobile element jockey-like isoform x3</fullName>
    </submittedName>
</protein>
<dbReference type="GO" id="GO:0004523">
    <property type="term" value="F:RNA-DNA hybrid ribonuclease activity"/>
    <property type="evidence" value="ECO:0007669"/>
    <property type="project" value="InterPro"/>
</dbReference>
<dbReference type="Pfam" id="PF00078">
    <property type="entry name" value="RVT_1"/>
    <property type="match status" value="1"/>
</dbReference>
<dbReference type="Gene3D" id="3.30.420.10">
    <property type="entry name" value="Ribonuclease H-like superfamily/Ribonuclease H"/>
    <property type="match status" value="1"/>
</dbReference>
<dbReference type="Pfam" id="PF00075">
    <property type="entry name" value="RNase_H"/>
    <property type="match status" value="1"/>
</dbReference>
<evidence type="ECO:0000259" key="2">
    <source>
        <dbReference type="PROSITE" id="PS50879"/>
    </source>
</evidence>
<dbReference type="CDD" id="cd01650">
    <property type="entry name" value="RT_nLTR_like"/>
    <property type="match status" value="1"/>
</dbReference>
<dbReference type="PROSITE" id="PS50878">
    <property type="entry name" value="RT_POL"/>
    <property type="match status" value="1"/>
</dbReference>
<dbReference type="PANTHER" id="PTHR36688:SF2">
    <property type="entry name" value="ENDONUCLEASE_EXONUCLEASE_PHOSPHATASE DOMAIN-CONTAINING PROTEIN"/>
    <property type="match status" value="1"/>
</dbReference>
<dbReference type="InterPro" id="IPR002156">
    <property type="entry name" value="RNaseH_domain"/>
</dbReference>
<dbReference type="InterPro" id="IPR012337">
    <property type="entry name" value="RNaseH-like_sf"/>
</dbReference>
<dbReference type="EMBL" id="GIIL01001421">
    <property type="protein sequence ID" value="NOV45147.1"/>
    <property type="molecule type" value="Transcribed_RNA"/>
</dbReference>
<dbReference type="InterPro" id="IPR052560">
    <property type="entry name" value="RdDP_mobile_element"/>
</dbReference>
<dbReference type="SUPFAM" id="SSF53098">
    <property type="entry name" value="Ribonuclease H-like"/>
    <property type="match status" value="1"/>
</dbReference>
<feature type="domain" description="Reverse transcriptase" evidence="1">
    <location>
        <begin position="461"/>
        <end position="732"/>
    </location>
</feature>
<evidence type="ECO:0000313" key="3">
    <source>
        <dbReference type="EMBL" id="NOV45147.1"/>
    </source>
</evidence>
<dbReference type="GO" id="GO:0003964">
    <property type="term" value="F:RNA-directed DNA polymerase activity"/>
    <property type="evidence" value="ECO:0007669"/>
    <property type="project" value="UniProtKB-KW"/>
</dbReference>
<dbReference type="InterPro" id="IPR000477">
    <property type="entry name" value="RT_dom"/>
</dbReference>
<sequence>MEHLNIVQLNCRSLSANKDSLEFFLGENKISVAALSETWTKADSKFYFKGYNLFRTDREDGFGGSAILVSKTLNCREVEVINIDPFVQICAVKLCLAIPLLIVSVYCAPNKVIDLSPLKKLNFKDFKVLICGDFNSHHVAWGCEYVCSRGKLLYELMEDLSLIILNDGSHTTIGSWSRKPSSIDLTMCSSYLAGISHWSVSSEPIGSDHLPILISLDVNVQTKIVVFPNKKWNTKSANWESYSSVIQNFYNSNPIPNDLHEKYTFFSKALDDASFKCLKQNKKKMISSFRNSVWWDDDCTKAVKDRKRLYNILRQDFNFENYINFKKTNAKTKLFLKKRKRDKWMEYTRSINSNTDPQNVWSQIRKFSNKNSFNRVNRFLTVDFSESLLKFYAPDHVNNVIIQNNFQQDQNLNFKPFTVEELDNALKSRRNSAPGLDHIEYIMLKNNPTQAKNLLVDIFNNCIMEHWIPEEWKSIIIIPILKINKDPWLTNSYRPISLMSCVAKTFERMIKNRLEWVIENGSILNRYQFGFRRGRGTMDVLAMLSNDIYISNSLNKYLLLLTMDIEKAYDNIDHNILELKLIRAKVPLSLTKVIMKLVSMRHLYIRSSSGVVGPRYVHQGIAQGSILSPLLFNIYTMDLIKDSESNVKTIQYADDIYLYTSRSSLDDCISDLSTDVQEKSFWFQINKMNLSHSKNLAIVFTRHRAPIHPSHLIFGHFKFLIQKEIKILGVHFDTKMTFKKHIVETSKRCEKGINILRKLSGTNWGAHPSACLNIYKSIIRSQIDYGSFIYGYCKNRLLYNLDKIQFTAIRSCIGAIRSTPTNVLIREAGESPLHIRRQILAQRFLIKKFSTEYEGIPTQLIELARLHFTKKFWLKQSTPPLISSFYNLYPCKDQIIINSKLPYYSYSYPFTNLSNFILPSSKLVNVQSDNICIINREFEQAINSRWPNYIHIYTDGSKIDGKVGCAFFVHQLNLKKMIKLSKYASIFTAELIAIYEALTFVKRKNIKNTIIFTDSNAALIALRKPKVTANKIVFMIIDFIQDLIKNRHSVFLCWIKGHEGIYGNTVADLLAKEAANSGDESLYLIPASDLKFMVKNKGIKQWQYEYSVSIQVKGKLYSKIEPRVSQVPWFNNSPDNRKFITTMCRIRFGHTFLKSHLHRIGIAPDEDCKCGASKETLDHVLWECQLYMSSRDCLFKELQKYNLIFPVNAFLLIKSGNICIYKIIIYFLHSNNINI</sequence>
<dbReference type="GO" id="GO:0042575">
    <property type="term" value="C:DNA polymerase complex"/>
    <property type="evidence" value="ECO:0007669"/>
    <property type="project" value="UniProtKB-ARBA"/>
</dbReference>
<name>A0A6M2DJW2_XENCH</name>
<accession>A0A6M2DJW2</accession>
<dbReference type="SUPFAM" id="SSF56672">
    <property type="entry name" value="DNA/RNA polymerases"/>
    <property type="match status" value="1"/>
</dbReference>
<dbReference type="InterPro" id="IPR036691">
    <property type="entry name" value="Endo/exonu/phosph_ase_sf"/>
</dbReference>
<reference evidence="3" key="1">
    <citation type="submission" date="2020-03" db="EMBL/GenBank/DDBJ databases">
        <title>Transcriptomic Profiling of the Digestive Tract of the Rat Flea, Xenopsylla cheopis, Following Blood Feeding and Infection with Yersinia pestis.</title>
        <authorList>
            <person name="Bland D.M."/>
            <person name="Martens C.A."/>
            <person name="Virtaneva K."/>
            <person name="Kanakabandi K."/>
            <person name="Long D."/>
            <person name="Rosenke R."/>
            <person name="Saturday G.A."/>
            <person name="Hoyt F.H."/>
            <person name="Bruno D.P."/>
            <person name="Ribeiro J.M.C."/>
            <person name="Hinnebusch J."/>
        </authorList>
    </citation>
    <scope>NUCLEOTIDE SEQUENCE</scope>
</reference>
<dbReference type="Gene3D" id="3.60.10.10">
    <property type="entry name" value="Endonuclease/exonuclease/phosphatase"/>
    <property type="match status" value="1"/>
</dbReference>
<dbReference type="InterPro" id="IPR043502">
    <property type="entry name" value="DNA/RNA_pol_sf"/>
</dbReference>
<keyword evidence="3" id="KW-0548">Nucleotidyltransferase</keyword>
<dbReference type="SUPFAM" id="SSF56219">
    <property type="entry name" value="DNase I-like"/>
    <property type="match status" value="1"/>
</dbReference>
<dbReference type="CDD" id="cd09276">
    <property type="entry name" value="Rnase_HI_RT_non_LTR"/>
    <property type="match status" value="1"/>
</dbReference>
<dbReference type="Pfam" id="PF14529">
    <property type="entry name" value="Exo_endo_phos_2"/>
    <property type="match status" value="1"/>
</dbReference>
<keyword evidence="3" id="KW-0695">RNA-directed DNA polymerase</keyword>